<dbReference type="InterPro" id="IPR036047">
    <property type="entry name" value="F-box-like_dom_sf"/>
</dbReference>
<dbReference type="InterPro" id="IPR032675">
    <property type="entry name" value="LRR_dom_sf"/>
</dbReference>
<sequence length="591" mass="67777">MGKKARIEEEKMLAATGKADKLVECDGRSVKSTKKGRKGSKSTDQSVDSGTDFISYLPDDIIHRILSLLRSNKDAARTTVLSKRWRHIWASSSILELDERKFVGHQHRKLRGIPAKEANEIRLLENDTKRRMFRDFVDKTLQGRIERKSFVQKFALHLTSYDDLEVAPHVDRWLNCVSDCNIQELDLHIPRKKGQFYILPEAVFHSKTLTALKISGCDLRRCKDMKLPNLRKLCLENLSVDDEKMQNFFLSCPLIEDLRLISCFGPENLLVVSDKLQRVDLHFSCRGLKNIELQAPNLQTFWYCRKKSKACKINLSVCKSLKNLTLGGPGMTNNMFQNHFSNFPLLEQLMLCNCSSLKIGTISSSRLKTLVLRDCGSLVDADIDAPNLQSFEYKGREMPFSSLQPSSLKEAKFYFEPPKKQWGRPMVGFVPNGRNSYWSSKMQRFLGKLDVNKGLKLVVCYQKNVIIHEDLRDMLIPPTYHAKIELVKSSVCSESLLENVLRTCRPKMLSIVSSTDSNFPEKANEKMMNREKKPNCCIYNTVGNKCWRHFLINVNIENAAADVVDSDKWTDWLNSVGPKCTRITTFKLDWS</sequence>
<feature type="domain" description="At1g61320/AtMIF1 LRR" evidence="2">
    <location>
        <begin position="313"/>
        <end position="413"/>
    </location>
</feature>
<dbReference type="InterPro" id="IPR053772">
    <property type="entry name" value="At1g61320/At1g61330-like"/>
</dbReference>
<feature type="compositionally biased region" description="Basic residues" evidence="1">
    <location>
        <begin position="31"/>
        <end position="40"/>
    </location>
</feature>
<dbReference type="PANTHER" id="PTHR34145">
    <property type="entry name" value="OS02G0105600 PROTEIN"/>
    <property type="match status" value="1"/>
</dbReference>
<dbReference type="AlphaFoldDB" id="A0A9Q0IZ51"/>
<name>A0A9Q0IZ51_9ROSI</name>
<dbReference type="Pfam" id="PF23622">
    <property type="entry name" value="LRR_At1g61320_AtMIF1"/>
    <property type="match status" value="1"/>
</dbReference>
<reference evidence="4" key="2">
    <citation type="journal article" date="2023" name="Plants (Basel)">
        <title>Annotation of the Turnera subulata (Passifloraceae) Draft Genome Reveals the S-Locus Evolved after the Divergence of Turneroideae from Passifloroideae in a Stepwise Manner.</title>
        <authorList>
            <person name="Henning P.M."/>
            <person name="Roalson E.H."/>
            <person name="Mir W."/>
            <person name="McCubbin A.G."/>
            <person name="Shore J.S."/>
        </authorList>
    </citation>
    <scope>NUCLEOTIDE SEQUENCE</scope>
    <source>
        <strain evidence="4">F60SS</strain>
    </source>
</reference>
<dbReference type="CDD" id="cd22160">
    <property type="entry name" value="F-box_AtFBL13-like"/>
    <property type="match status" value="1"/>
</dbReference>
<evidence type="ECO:0000256" key="1">
    <source>
        <dbReference type="SAM" id="MobiDB-lite"/>
    </source>
</evidence>
<protein>
    <recommendedName>
        <fullName evidence="6">F-box domain-containing protein</fullName>
    </recommendedName>
</protein>
<organism evidence="4 5">
    <name type="scientific">Turnera subulata</name>
    <dbReference type="NCBI Taxonomy" id="218843"/>
    <lineage>
        <taxon>Eukaryota</taxon>
        <taxon>Viridiplantae</taxon>
        <taxon>Streptophyta</taxon>
        <taxon>Embryophyta</taxon>
        <taxon>Tracheophyta</taxon>
        <taxon>Spermatophyta</taxon>
        <taxon>Magnoliopsida</taxon>
        <taxon>eudicotyledons</taxon>
        <taxon>Gunneridae</taxon>
        <taxon>Pentapetalae</taxon>
        <taxon>rosids</taxon>
        <taxon>fabids</taxon>
        <taxon>Malpighiales</taxon>
        <taxon>Passifloraceae</taxon>
        <taxon>Turnera</taxon>
    </lineage>
</organism>
<dbReference type="SUPFAM" id="SSF52058">
    <property type="entry name" value="L domain-like"/>
    <property type="match status" value="1"/>
</dbReference>
<evidence type="ECO:0008006" key="6">
    <source>
        <dbReference type="Google" id="ProtNLM"/>
    </source>
</evidence>
<dbReference type="EMBL" id="JAKUCV010007390">
    <property type="protein sequence ID" value="KAJ4823681.1"/>
    <property type="molecule type" value="Genomic_DNA"/>
</dbReference>
<evidence type="ECO:0000259" key="2">
    <source>
        <dbReference type="Pfam" id="PF23622"/>
    </source>
</evidence>
<dbReference type="Pfam" id="PF24758">
    <property type="entry name" value="LRR_At5g56370"/>
    <property type="match status" value="1"/>
</dbReference>
<keyword evidence="5" id="KW-1185">Reference proteome</keyword>
<reference evidence="4" key="1">
    <citation type="submission" date="2022-02" db="EMBL/GenBank/DDBJ databases">
        <authorList>
            <person name="Henning P.M."/>
            <person name="McCubbin A.G."/>
            <person name="Shore J.S."/>
        </authorList>
    </citation>
    <scope>NUCLEOTIDE SEQUENCE</scope>
    <source>
        <strain evidence="4">F60SS</strain>
        <tissue evidence="4">Leaves</tissue>
    </source>
</reference>
<dbReference type="PANTHER" id="PTHR34145:SF28">
    <property type="entry name" value="F-BOX DOMAIN-CONTAINING PROTEIN"/>
    <property type="match status" value="1"/>
</dbReference>
<feature type="domain" description="F-box/LRR-repeat protein 15/At3g58940/PEG3-like LRR" evidence="3">
    <location>
        <begin position="170"/>
        <end position="306"/>
    </location>
</feature>
<dbReference type="InterPro" id="IPR053781">
    <property type="entry name" value="F-box_AtFBL13-like"/>
</dbReference>
<proteinExistence type="predicted"/>
<dbReference type="SUPFAM" id="SSF81383">
    <property type="entry name" value="F-box domain"/>
    <property type="match status" value="1"/>
</dbReference>
<dbReference type="OrthoDB" id="1901752at2759"/>
<evidence type="ECO:0000313" key="4">
    <source>
        <dbReference type="EMBL" id="KAJ4823681.1"/>
    </source>
</evidence>
<gene>
    <name evidence="4" type="ORF">Tsubulata_027682</name>
</gene>
<accession>A0A9Q0IZ51</accession>
<feature type="region of interest" description="Disordered" evidence="1">
    <location>
        <begin position="28"/>
        <end position="47"/>
    </location>
</feature>
<evidence type="ECO:0000313" key="5">
    <source>
        <dbReference type="Proteomes" id="UP001141552"/>
    </source>
</evidence>
<comment type="caution">
    <text evidence="4">The sequence shown here is derived from an EMBL/GenBank/DDBJ whole genome shotgun (WGS) entry which is preliminary data.</text>
</comment>
<dbReference type="Proteomes" id="UP001141552">
    <property type="component" value="Unassembled WGS sequence"/>
</dbReference>
<dbReference type="InterPro" id="IPR055357">
    <property type="entry name" value="LRR_At1g61320_AtMIF1"/>
</dbReference>
<dbReference type="Gene3D" id="3.80.10.10">
    <property type="entry name" value="Ribonuclease Inhibitor"/>
    <property type="match status" value="1"/>
</dbReference>
<evidence type="ECO:0000259" key="3">
    <source>
        <dbReference type="Pfam" id="PF24758"/>
    </source>
</evidence>
<dbReference type="InterPro" id="IPR055411">
    <property type="entry name" value="LRR_FXL15/At3g58940/PEG3-like"/>
</dbReference>
<dbReference type="Gene3D" id="1.20.1280.50">
    <property type="match status" value="1"/>
</dbReference>